<name>A0A8J3JQB4_9ACTN</name>
<reference evidence="1 2" key="1">
    <citation type="submission" date="2021-01" db="EMBL/GenBank/DDBJ databases">
        <title>Whole genome shotgun sequence of Catellatospora bangladeshensis NBRC 107357.</title>
        <authorList>
            <person name="Komaki H."/>
            <person name="Tamura T."/>
        </authorList>
    </citation>
    <scope>NUCLEOTIDE SEQUENCE [LARGE SCALE GENOMIC DNA]</scope>
    <source>
        <strain evidence="1 2">NBRC 107357</strain>
    </source>
</reference>
<accession>A0A8J3JQB4</accession>
<sequence length="45" mass="5165">MGDWDRDGHQDLITRKDATGDLYLHPGESRRDYSYASLVRIGNGR</sequence>
<evidence type="ECO:0000313" key="2">
    <source>
        <dbReference type="Proteomes" id="UP000601223"/>
    </source>
</evidence>
<gene>
    <name evidence="1" type="ORF">Cba03nite_32830</name>
</gene>
<organism evidence="1 2">
    <name type="scientific">Catellatospora bangladeshensis</name>
    <dbReference type="NCBI Taxonomy" id="310355"/>
    <lineage>
        <taxon>Bacteria</taxon>
        <taxon>Bacillati</taxon>
        <taxon>Actinomycetota</taxon>
        <taxon>Actinomycetes</taxon>
        <taxon>Micromonosporales</taxon>
        <taxon>Micromonosporaceae</taxon>
        <taxon>Catellatospora</taxon>
    </lineage>
</organism>
<proteinExistence type="predicted"/>
<comment type="caution">
    <text evidence="1">The sequence shown here is derived from an EMBL/GenBank/DDBJ whole genome shotgun (WGS) entry which is preliminary data.</text>
</comment>
<dbReference type="EMBL" id="BONF01000017">
    <property type="protein sequence ID" value="GIF81934.1"/>
    <property type="molecule type" value="Genomic_DNA"/>
</dbReference>
<evidence type="ECO:0000313" key="1">
    <source>
        <dbReference type="EMBL" id="GIF81934.1"/>
    </source>
</evidence>
<keyword evidence="2" id="KW-1185">Reference proteome</keyword>
<protein>
    <recommendedName>
        <fullName evidence="3">VCBS repeat-containing protein</fullName>
    </recommendedName>
</protein>
<dbReference type="AlphaFoldDB" id="A0A8J3JQB4"/>
<dbReference type="Proteomes" id="UP000601223">
    <property type="component" value="Unassembled WGS sequence"/>
</dbReference>
<dbReference type="RefSeq" id="WP_203746654.1">
    <property type="nucleotide sequence ID" value="NZ_BONF01000017.1"/>
</dbReference>
<evidence type="ECO:0008006" key="3">
    <source>
        <dbReference type="Google" id="ProtNLM"/>
    </source>
</evidence>